<dbReference type="InterPro" id="IPR011990">
    <property type="entry name" value="TPR-like_helical_dom_sf"/>
</dbReference>
<dbReference type="SUPFAM" id="SSF48452">
    <property type="entry name" value="TPR-like"/>
    <property type="match status" value="1"/>
</dbReference>
<name>A0AAE3HMT3_9GAMM</name>
<proteinExistence type="predicted"/>
<feature type="compositionally biased region" description="Polar residues" evidence="1">
    <location>
        <begin position="131"/>
        <end position="155"/>
    </location>
</feature>
<comment type="caution">
    <text evidence="2">The sequence shown here is derived from an EMBL/GenBank/DDBJ whole genome shotgun (WGS) entry which is preliminary data.</text>
</comment>
<protein>
    <recommendedName>
        <fullName evidence="4">Tetratricopeptide repeat protein</fullName>
    </recommendedName>
</protein>
<evidence type="ECO:0000313" key="3">
    <source>
        <dbReference type="Proteomes" id="UP001204445"/>
    </source>
</evidence>
<dbReference type="AlphaFoldDB" id="A0AAE3HMT3"/>
<dbReference type="RefSeq" id="WP_259056233.1">
    <property type="nucleotide sequence ID" value="NZ_JANUCT010000015.1"/>
</dbReference>
<organism evidence="2 3">
    <name type="scientific">Methylohalomonas lacus</name>
    <dbReference type="NCBI Taxonomy" id="398773"/>
    <lineage>
        <taxon>Bacteria</taxon>
        <taxon>Pseudomonadati</taxon>
        <taxon>Pseudomonadota</taxon>
        <taxon>Gammaproteobacteria</taxon>
        <taxon>Methylohalomonadales</taxon>
        <taxon>Methylohalomonadaceae</taxon>
        <taxon>Methylohalomonas</taxon>
    </lineage>
</organism>
<dbReference type="Proteomes" id="UP001204445">
    <property type="component" value="Unassembled WGS sequence"/>
</dbReference>
<dbReference type="EMBL" id="JANUCT010000015">
    <property type="protein sequence ID" value="MCS3904066.1"/>
    <property type="molecule type" value="Genomic_DNA"/>
</dbReference>
<reference evidence="2" key="1">
    <citation type="submission" date="2022-08" db="EMBL/GenBank/DDBJ databases">
        <title>Genomic Encyclopedia of Type Strains, Phase III (KMG-III): the genomes of soil and plant-associated and newly described type strains.</title>
        <authorList>
            <person name="Whitman W."/>
        </authorList>
    </citation>
    <scope>NUCLEOTIDE SEQUENCE</scope>
    <source>
        <strain evidence="2">HMT 1</strain>
    </source>
</reference>
<feature type="region of interest" description="Disordered" evidence="1">
    <location>
        <begin position="307"/>
        <end position="332"/>
    </location>
</feature>
<feature type="region of interest" description="Disordered" evidence="1">
    <location>
        <begin position="131"/>
        <end position="162"/>
    </location>
</feature>
<sequence length="332" mass="37193">MARSMQHRLLSLLVAIAVALPILALAPAEAQARYGSYFSVGYGHYGHHYHGYHDFHHRYRYRGYGHRYHGHYRHYSPGYHSRYYYKRRHGYSRSYSRHDYNPLTALLVAPAYLAHGILKMPAVIVNSLTDGHSSSPTRTYSDNAVSQQNRNQSAAPDNAGQPDDLLANPAWEALAAGHNRLALRQFSQQAQRVPQQSEARIGYALASAHLGDLDRGIWAVKRALQYDAESLHYLRLDEPLRQTLGPLLDHYEQEYGGIAAAGTYDADAAVMVAMLNYLNDDLDNARRTLAAVDRSRQGPELAKLRRLLDQHPPSAEAAETAEVLAGAEPAER</sequence>
<accession>A0AAE3HMT3</accession>
<evidence type="ECO:0000313" key="2">
    <source>
        <dbReference type="EMBL" id="MCS3904066.1"/>
    </source>
</evidence>
<evidence type="ECO:0008006" key="4">
    <source>
        <dbReference type="Google" id="ProtNLM"/>
    </source>
</evidence>
<keyword evidence="3" id="KW-1185">Reference proteome</keyword>
<evidence type="ECO:0000256" key="1">
    <source>
        <dbReference type="SAM" id="MobiDB-lite"/>
    </source>
</evidence>
<gene>
    <name evidence="2" type="ORF">J2T55_002099</name>
</gene>